<organism evidence="4 5">
    <name type="scientific">Mucilaginibacter angelicae</name>
    <dbReference type="NCBI Taxonomy" id="869718"/>
    <lineage>
        <taxon>Bacteria</taxon>
        <taxon>Pseudomonadati</taxon>
        <taxon>Bacteroidota</taxon>
        <taxon>Sphingobacteriia</taxon>
        <taxon>Sphingobacteriales</taxon>
        <taxon>Sphingobacteriaceae</taxon>
        <taxon>Mucilaginibacter</taxon>
    </lineage>
</organism>
<evidence type="ECO:0000256" key="1">
    <source>
        <dbReference type="ARBA" id="ARBA00006243"/>
    </source>
</evidence>
<dbReference type="PANTHER" id="PTHR30303:SF4">
    <property type="entry name" value="HYDROGENASE EXPRESSION_FORMATION PROTEIN HYPE"/>
    <property type="match status" value="1"/>
</dbReference>
<dbReference type="CDD" id="cd06061">
    <property type="entry name" value="PurM-like1"/>
    <property type="match status" value="1"/>
</dbReference>
<feature type="domain" description="PurM-like N-terminal" evidence="2">
    <location>
        <begin position="36"/>
        <end position="138"/>
    </location>
</feature>
<dbReference type="InterPro" id="IPR036921">
    <property type="entry name" value="PurM-like_N_sf"/>
</dbReference>
<evidence type="ECO:0000259" key="2">
    <source>
        <dbReference type="Pfam" id="PF00586"/>
    </source>
</evidence>
<keyword evidence="5" id="KW-1185">Reference proteome</keyword>
<dbReference type="EMBL" id="JBHLTS010000001">
    <property type="protein sequence ID" value="MFC0512581.1"/>
    <property type="molecule type" value="Genomic_DNA"/>
</dbReference>
<dbReference type="InterPro" id="IPR010918">
    <property type="entry name" value="PurM-like_C_dom"/>
</dbReference>
<dbReference type="InterPro" id="IPR016188">
    <property type="entry name" value="PurM-like_N"/>
</dbReference>
<dbReference type="SUPFAM" id="SSF55326">
    <property type="entry name" value="PurM N-terminal domain-like"/>
    <property type="match status" value="1"/>
</dbReference>
<proteinExistence type="inferred from homology"/>
<feature type="domain" description="PurM-like C-terminal" evidence="3">
    <location>
        <begin position="159"/>
        <end position="316"/>
    </location>
</feature>
<protein>
    <submittedName>
        <fullName evidence="4">AIR synthase family protein</fullName>
    </submittedName>
</protein>
<comment type="caution">
    <text evidence="4">The sequence shown here is derived from an EMBL/GenBank/DDBJ whole genome shotgun (WGS) entry which is preliminary data.</text>
</comment>
<dbReference type="Pfam" id="PF02769">
    <property type="entry name" value="AIRS_C"/>
    <property type="match status" value="1"/>
</dbReference>
<evidence type="ECO:0000259" key="3">
    <source>
        <dbReference type="Pfam" id="PF02769"/>
    </source>
</evidence>
<evidence type="ECO:0000313" key="5">
    <source>
        <dbReference type="Proteomes" id="UP001589828"/>
    </source>
</evidence>
<dbReference type="PIRSF" id="PIRSF005644">
    <property type="entry name" value="Hdrgns_mtr_HypE"/>
    <property type="match status" value="1"/>
</dbReference>
<gene>
    <name evidence="4" type="ORF">ACFFGT_00150</name>
</gene>
<dbReference type="PANTHER" id="PTHR30303">
    <property type="entry name" value="HYDROGENASE ISOENZYMES FORMATION PROTEIN HYPE"/>
    <property type="match status" value="1"/>
</dbReference>
<dbReference type="InterPro" id="IPR011854">
    <property type="entry name" value="HypE"/>
</dbReference>
<dbReference type="SUPFAM" id="SSF56042">
    <property type="entry name" value="PurM C-terminal domain-like"/>
    <property type="match status" value="1"/>
</dbReference>
<dbReference type="Pfam" id="PF00586">
    <property type="entry name" value="AIRS"/>
    <property type="match status" value="1"/>
</dbReference>
<evidence type="ECO:0000313" key="4">
    <source>
        <dbReference type="EMBL" id="MFC0512581.1"/>
    </source>
</evidence>
<dbReference type="RefSeq" id="WP_377020460.1">
    <property type="nucleotide sequence ID" value="NZ_JBHLTS010000001.1"/>
</dbReference>
<accession>A0ABV6KYM2</accession>
<name>A0ABV6KYM2_9SPHI</name>
<dbReference type="Proteomes" id="UP001589828">
    <property type="component" value="Unassembled WGS sequence"/>
</dbReference>
<comment type="similarity">
    <text evidence="1">Belongs to the HypE family.</text>
</comment>
<reference evidence="4 5" key="1">
    <citation type="submission" date="2024-09" db="EMBL/GenBank/DDBJ databases">
        <authorList>
            <person name="Sun Q."/>
            <person name="Mori K."/>
        </authorList>
    </citation>
    <scope>NUCLEOTIDE SEQUENCE [LARGE SCALE GENOMIC DNA]</scope>
    <source>
        <strain evidence="4 5">NCAIM B.02415</strain>
    </source>
</reference>
<sequence>MSLSGKITGDGFEQIILPRCGRPRAEVIGGPAFGVDVSVISLPGGLGLALTSDPLSLIPSLGLQESAWLSVHLMANDMATTGFAPQYAQMVLNLPPGLSQADFTTYWDHIHRYCDNIGVAITGGHTGSIEGQNSTIAGGGTMLLTAPLNEILLSKNAEAGNVIIVTKQCAMSSAAILAMSFPETVKNKLGNEIYNLGCEMFYQTSSLKDGLTAAGTGNRFNKVTAMHDVTEGGVLGAVYEMAAASGNGVIIDNDLLPVDDVAGGICSLFNIDPRYCIGAGAMIIAVKKQWGQNVLHRLHGNNIPATIIGEFTNQAHSYKLIENGVEKDMPYFSKDPYWEAFFNAYKNGWK</sequence>
<dbReference type="InterPro" id="IPR036676">
    <property type="entry name" value="PurM-like_C_sf"/>
</dbReference>
<dbReference type="Gene3D" id="3.30.1330.10">
    <property type="entry name" value="PurM-like, N-terminal domain"/>
    <property type="match status" value="1"/>
</dbReference>
<dbReference type="Gene3D" id="3.90.650.10">
    <property type="entry name" value="PurM-like C-terminal domain"/>
    <property type="match status" value="1"/>
</dbReference>